<keyword evidence="9" id="KW-1185">Reference proteome</keyword>
<comment type="subcellular location">
    <subcellularLocation>
        <location evidence="1">Endomembrane system</location>
    </subcellularLocation>
    <subcellularLocation>
        <location evidence="2">Golgi apparatus</location>
    </subcellularLocation>
</comment>
<dbReference type="Proteomes" id="UP000314983">
    <property type="component" value="Chromosome 12"/>
</dbReference>
<name>A0A4W4FRK0_ELEEL</name>
<dbReference type="PANTHER" id="PTHR15905">
    <property type="entry name" value="GOLGI-ASSOCIATED KINASE 1B-RELATED"/>
    <property type="match status" value="1"/>
</dbReference>
<reference evidence="9" key="1">
    <citation type="journal article" date="2014" name="Science">
        <title>Nonhuman genetics. Genomic basis for the convergent evolution of electric organs.</title>
        <authorList>
            <person name="Gallant J.R."/>
            <person name="Traeger L.L."/>
            <person name="Volkening J.D."/>
            <person name="Moffett H."/>
            <person name="Chen P.H."/>
            <person name="Novina C.D."/>
            <person name="Phillips G.N.Jr."/>
            <person name="Anand R."/>
            <person name="Wells G.B."/>
            <person name="Pinch M."/>
            <person name="Guth R."/>
            <person name="Unguez G.A."/>
            <person name="Albert J.S."/>
            <person name="Zakon H.H."/>
            <person name="Samanta M.P."/>
            <person name="Sussman M.R."/>
        </authorList>
    </citation>
    <scope>NUCLEOTIDE SEQUENCE [LARGE SCALE GENOMIC DNA]</scope>
</reference>
<keyword evidence="7" id="KW-1133">Transmembrane helix</keyword>
<dbReference type="GO" id="GO:0005794">
    <property type="term" value="C:Golgi apparatus"/>
    <property type="evidence" value="ECO:0007669"/>
    <property type="project" value="UniProtKB-SubCell"/>
</dbReference>
<reference evidence="9" key="2">
    <citation type="journal article" date="2017" name="Sci. Adv.">
        <title>A tail of two voltages: Proteomic comparison of the three electric organs of the electric eel.</title>
        <authorList>
            <person name="Traeger L.L."/>
            <person name="Sabat G."/>
            <person name="Barrett-Wilt G.A."/>
            <person name="Wells G.B."/>
            <person name="Sussman M.R."/>
        </authorList>
    </citation>
    <scope>NUCLEOTIDE SEQUENCE [LARGE SCALE GENOMIC DNA]</scope>
</reference>
<dbReference type="Pfam" id="PF15051">
    <property type="entry name" value="FAM198"/>
    <property type="match status" value="1"/>
</dbReference>
<reference evidence="8" key="3">
    <citation type="submission" date="2020-05" db="EMBL/GenBank/DDBJ databases">
        <title>Electrophorus electricus (electric eel) genome, fEleEle1, primary haplotype.</title>
        <authorList>
            <person name="Myers G."/>
            <person name="Meyer A."/>
            <person name="Fedrigo O."/>
            <person name="Formenti G."/>
            <person name="Rhie A."/>
            <person name="Tracey A."/>
            <person name="Sims Y."/>
            <person name="Jarvis E.D."/>
        </authorList>
    </citation>
    <scope>NUCLEOTIDE SEQUENCE [LARGE SCALE GENOMIC DNA]</scope>
</reference>
<organism evidence="8 9">
    <name type="scientific">Electrophorus electricus</name>
    <name type="common">Electric eel</name>
    <name type="synonym">Gymnotus electricus</name>
    <dbReference type="NCBI Taxonomy" id="8005"/>
    <lineage>
        <taxon>Eukaryota</taxon>
        <taxon>Metazoa</taxon>
        <taxon>Chordata</taxon>
        <taxon>Craniata</taxon>
        <taxon>Vertebrata</taxon>
        <taxon>Euteleostomi</taxon>
        <taxon>Actinopterygii</taxon>
        <taxon>Neopterygii</taxon>
        <taxon>Teleostei</taxon>
        <taxon>Ostariophysi</taxon>
        <taxon>Gymnotiformes</taxon>
        <taxon>Gymnotoidei</taxon>
        <taxon>Gymnotidae</taxon>
        <taxon>Electrophorus</taxon>
    </lineage>
</organism>
<evidence type="ECO:0000256" key="3">
    <source>
        <dbReference type="ARBA" id="ARBA00007691"/>
    </source>
</evidence>
<dbReference type="GeneTree" id="ENSGT00420000029769"/>
<feature type="compositionally biased region" description="Basic and acidic residues" evidence="6">
    <location>
        <begin position="141"/>
        <end position="163"/>
    </location>
</feature>
<sequence length="516" mass="59699">MEKRQMSLGNIGHKLIHLSWSSFLRVSSYCWRYPKARRTLFIAGACFVYFFFAVQPVSHTSDHQNRRYAYWTGNGVFSMRKHASDSADETRISTEKTNGSPTPTRSNVVYITLRSKRHKPAILRGTVRPKLRGKKLRKVKKQEADTHDGTKGKPAKDEWEQKRTDVRDTWKQIIHNAQSLQKNKVKQMDDIDYTVSSIRIYSQRAPPWFSKDDIADMRFLAGSKITHLKSLEPKDSPPVLLFNSAGRFNETVHKNSENTSECIGDCGVIKRPVDMSEVFAFHLDRVLGLNRSLPTVSRRFRIFDGQLCPVSLWEAAVRPVTAGRAGTLTWAEYQASLKHRCWQRGAPRPEWNCSSIHHYEWSRLVLFDFLLQIHQRLDRNCCGFRPRPEDSCVELGYHGECADKDSVELSHIVHRTHDPKHLVFINNKGFFDRDEDNLDFKLLEGIKELPAMAVGVLSSQRLRERLLQSLFLDELYWESQGGRQGIEKLIDVIERRARVLLRYINAHDIKIIPMNA</sequence>
<evidence type="ECO:0000256" key="1">
    <source>
        <dbReference type="ARBA" id="ARBA00004308"/>
    </source>
</evidence>
<proteinExistence type="inferred from homology"/>
<feature type="region of interest" description="Disordered" evidence="6">
    <location>
        <begin position="82"/>
        <end position="105"/>
    </location>
</feature>
<feature type="region of interest" description="Disordered" evidence="6">
    <location>
        <begin position="133"/>
        <end position="163"/>
    </location>
</feature>
<comment type="similarity">
    <text evidence="3">Belongs to the GASK family.</text>
</comment>
<evidence type="ECO:0000256" key="2">
    <source>
        <dbReference type="ARBA" id="ARBA00004555"/>
    </source>
</evidence>
<keyword evidence="7" id="KW-0812">Transmembrane</keyword>
<dbReference type="GeneID" id="113582444"/>
<dbReference type="AlphaFoldDB" id="A0A4W4FRK0"/>
<feature type="compositionally biased region" description="Polar residues" evidence="6">
    <location>
        <begin position="95"/>
        <end position="105"/>
    </location>
</feature>
<accession>A0A4W4FRK0</accession>
<evidence type="ECO:0000256" key="7">
    <source>
        <dbReference type="SAM" id="Phobius"/>
    </source>
</evidence>
<evidence type="ECO:0000256" key="4">
    <source>
        <dbReference type="ARBA" id="ARBA00023034"/>
    </source>
</evidence>
<dbReference type="RefSeq" id="XP_026873996.2">
    <property type="nucleotide sequence ID" value="XM_027018195.2"/>
</dbReference>
<reference evidence="8" key="4">
    <citation type="submission" date="2025-08" db="UniProtKB">
        <authorList>
            <consortium name="Ensembl"/>
        </authorList>
    </citation>
    <scope>IDENTIFICATION</scope>
</reference>
<gene>
    <name evidence="8" type="primary">GASK1B</name>
</gene>
<reference evidence="8" key="5">
    <citation type="submission" date="2025-09" db="UniProtKB">
        <authorList>
            <consortium name="Ensembl"/>
        </authorList>
    </citation>
    <scope>IDENTIFICATION</scope>
</reference>
<evidence type="ECO:0000256" key="6">
    <source>
        <dbReference type="SAM" id="MobiDB-lite"/>
    </source>
</evidence>
<feature type="compositionally biased region" description="Basic and acidic residues" evidence="6">
    <location>
        <begin position="82"/>
        <end position="94"/>
    </location>
</feature>
<evidence type="ECO:0000256" key="5">
    <source>
        <dbReference type="ARBA" id="ARBA00023136"/>
    </source>
</evidence>
<dbReference type="OMA" id="EATHSDC"/>
<dbReference type="Ensembl" id="ENSEEET00000026899.2">
    <property type="protein sequence ID" value="ENSEEEP00000026597.2"/>
    <property type="gene ID" value="ENSEEEG00000012861.2"/>
</dbReference>
<evidence type="ECO:0000313" key="9">
    <source>
        <dbReference type="Proteomes" id="UP000314983"/>
    </source>
</evidence>
<keyword evidence="4" id="KW-0333">Golgi apparatus</keyword>
<dbReference type="RefSeq" id="XP_035388204.1">
    <property type="nucleotide sequence ID" value="XM_035532311.1"/>
</dbReference>
<dbReference type="PANTHER" id="PTHR15905:SF1">
    <property type="entry name" value="GOLGI-ASSOCIATED KINASE 1B"/>
    <property type="match status" value="1"/>
</dbReference>
<feature type="transmembrane region" description="Helical" evidence="7">
    <location>
        <begin position="39"/>
        <end position="57"/>
    </location>
</feature>
<evidence type="ECO:0000313" key="8">
    <source>
        <dbReference type="Ensembl" id="ENSEEEP00000026597.2"/>
    </source>
</evidence>
<dbReference type="InterPro" id="IPR029207">
    <property type="entry name" value="FAM198"/>
</dbReference>
<evidence type="ECO:0008006" key="10">
    <source>
        <dbReference type="Google" id="ProtNLM"/>
    </source>
</evidence>
<protein>
    <recommendedName>
        <fullName evidence="10">Golgi associated kinase 1B</fullName>
    </recommendedName>
</protein>
<keyword evidence="5 7" id="KW-0472">Membrane</keyword>
<dbReference type="RefSeq" id="XP_035388206.1">
    <property type="nucleotide sequence ID" value="XM_035532313.1"/>
</dbReference>